<keyword evidence="5" id="KW-0347">Helicase</keyword>
<evidence type="ECO:0000313" key="14">
    <source>
        <dbReference type="Proteomes" id="UP000694255"/>
    </source>
</evidence>
<feature type="region of interest" description="Disordered" evidence="9">
    <location>
        <begin position="1"/>
        <end position="137"/>
    </location>
</feature>
<dbReference type="OrthoDB" id="196131at2759"/>
<dbReference type="PROSITE" id="PS00039">
    <property type="entry name" value="DEAD_ATP_HELICASE"/>
    <property type="match status" value="1"/>
</dbReference>
<dbReference type="FunFam" id="3.40.50.300:FF:000079">
    <property type="entry name" value="probable ATP-dependent RNA helicase DDX17"/>
    <property type="match status" value="1"/>
</dbReference>
<dbReference type="GeneID" id="73467548"/>
<keyword evidence="4" id="KW-0378">Hydrolase</keyword>
<comment type="caution">
    <text evidence="13">The sequence shown here is derived from an EMBL/GenBank/DDBJ whole genome shotgun (WGS) entry which is preliminary data.</text>
</comment>
<evidence type="ECO:0000256" key="4">
    <source>
        <dbReference type="ARBA" id="ARBA00022801"/>
    </source>
</evidence>
<feature type="region of interest" description="Disordered" evidence="9">
    <location>
        <begin position="759"/>
        <end position="788"/>
    </location>
</feature>
<dbReference type="GO" id="GO:0016787">
    <property type="term" value="F:hydrolase activity"/>
    <property type="evidence" value="ECO:0007669"/>
    <property type="project" value="UniProtKB-KW"/>
</dbReference>
<protein>
    <recommendedName>
        <fullName evidence="2">RNA helicase</fullName>
        <ecNumber evidence="2">3.6.4.13</ecNumber>
    </recommendedName>
</protein>
<dbReference type="InterPro" id="IPR014014">
    <property type="entry name" value="RNA_helicase_DEAD_Q_motif"/>
</dbReference>
<feature type="compositionally biased region" description="Basic and acidic residues" evidence="9">
    <location>
        <begin position="92"/>
        <end position="112"/>
    </location>
</feature>
<evidence type="ECO:0000256" key="1">
    <source>
        <dbReference type="ARBA" id="ARBA00004123"/>
    </source>
</evidence>
<feature type="short sequence motif" description="Q motif" evidence="8">
    <location>
        <begin position="324"/>
        <end position="353"/>
    </location>
</feature>
<evidence type="ECO:0000256" key="9">
    <source>
        <dbReference type="SAM" id="MobiDB-lite"/>
    </source>
</evidence>
<dbReference type="EMBL" id="JAGSYN010000047">
    <property type="protein sequence ID" value="KAG7665727.1"/>
    <property type="molecule type" value="Genomic_DNA"/>
</dbReference>
<keyword evidence="14" id="KW-1185">Reference proteome</keyword>
<keyword evidence="7" id="KW-0539">Nucleus</keyword>
<dbReference type="AlphaFoldDB" id="A0A8J5QMF3"/>
<feature type="domain" description="DEAD-box RNA helicase Q" evidence="12">
    <location>
        <begin position="324"/>
        <end position="353"/>
    </location>
</feature>
<evidence type="ECO:0000256" key="7">
    <source>
        <dbReference type="ARBA" id="ARBA00023242"/>
    </source>
</evidence>
<feature type="domain" description="Helicase C-terminal" evidence="11">
    <location>
        <begin position="567"/>
        <end position="721"/>
    </location>
</feature>
<dbReference type="SMART" id="SM00487">
    <property type="entry name" value="DEXDc"/>
    <property type="match status" value="1"/>
</dbReference>
<dbReference type="GO" id="GO:0005524">
    <property type="term" value="F:ATP binding"/>
    <property type="evidence" value="ECO:0007669"/>
    <property type="project" value="UniProtKB-KW"/>
</dbReference>
<dbReference type="Pfam" id="PF00271">
    <property type="entry name" value="Helicase_C"/>
    <property type="match status" value="1"/>
</dbReference>
<proteinExistence type="predicted"/>
<dbReference type="InterPro" id="IPR014001">
    <property type="entry name" value="Helicase_ATP-bd"/>
</dbReference>
<gene>
    <name evidence="13" type="ORF">J8A68_000747</name>
</gene>
<dbReference type="GO" id="GO:0003676">
    <property type="term" value="F:nucleic acid binding"/>
    <property type="evidence" value="ECO:0007669"/>
    <property type="project" value="InterPro"/>
</dbReference>
<dbReference type="PROSITE" id="PS51192">
    <property type="entry name" value="HELICASE_ATP_BIND_1"/>
    <property type="match status" value="1"/>
</dbReference>
<dbReference type="SMART" id="SM00490">
    <property type="entry name" value="HELICc"/>
    <property type="match status" value="1"/>
</dbReference>
<dbReference type="GO" id="GO:0003724">
    <property type="term" value="F:RNA helicase activity"/>
    <property type="evidence" value="ECO:0007669"/>
    <property type="project" value="UniProtKB-EC"/>
</dbReference>
<dbReference type="PANTHER" id="PTHR47958">
    <property type="entry name" value="ATP-DEPENDENT RNA HELICASE DBP3"/>
    <property type="match status" value="1"/>
</dbReference>
<dbReference type="PROSITE" id="PS51194">
    <property type="entry name" value="HELICASE_CTER"/>
    <property type="match status" value="1"/>
</dbReference>
<keyword evidence="6" id="KW-0067">ATP-binding</keyword>
<feature type="compositionally biased region" description="Basic and acidic residues" evidence="9">
    <location>
        <begin position="55"/>
        <end position="81"/>
    </location>
</feature>
<feature type="compositionally biased region" description="Basic and acidic residues" evidence="9">
    <location>
        <begin position="31"/>
        <end position="45"/>
    </location>
</feature>
<organism evidence="13 14">
    <name type="scientific">[Candida] subhashii</name>
    <dbReference type="NCBI Taxonomy" id="561895"/>
    <lineage>
        <taxon>Eukaryota</taxon>
        <taxon>Fungi</taxon>
        <taxon>Dikarya</taxon>
        <taxon>Ascomycota</taxon>
        <taxon>Saccharomycotina</taxon>
        <taxon>Pichiomycetes</taxon>
        <taxon>Debaryomycetaceae</taxon>
        <taxon>Spathaspora</taxon>
    </lineage>
</organism>
<evidence type="ECO:0000313" key="13">
    <source>
        <dbReference type="EMBL" id="KAG7665727.1"/>
    </source>
</evidence>
<evidence type="ECO:0000259" key="10">
    <source>
        <dbReference type="PROSITE" id="PS51192"/>
    </source>
</evidence>
<reference evidence="13 14" key="1">
    <citation type="journal article" date="2021" name="DNA Res.">
        <title>Genome analysis of Candida subhashii reveals its hybrid nature and dual mitochondrial genome conformations.</title>
        <authorList>
            <person name="Mixao V."/>
            <person name="Hegedusova E."/>
            <person name="Saus E."/>
            <person name="Pryszcz L.P."/>
            <person name="Cillingova A."/>
            <person name="Nosek J."/>
            <person name="Gabaldon T."/>
        </authorList>
    </citation>
    <scope>NUCLEOTIDE SEQUENCE [LARGE SCALE GENOMIC DNA]</scope>
    <source>
        <strain evidence="13 14">CBS 10753</strain>
    </source>
</reference>
<feature type="domain" description="Helicase ATP-binding" evidence="10">
    <location>
        <begin position="356"/>
        <end position="534"/>
    </location>
</feature>
<evidence type="ECO:0000256" key="5">
    <source>
        <dbReference type="ARBA" id="ARBA00022806"/>
    </source>
</evidence>
<dbReference type="InterPro" id="IPR000629">
    <property type="entry name" value="RNA-helicase_DEAD-box_CS"/>
</dbReference>
<keyword evidence="3" id="KW-0547">Nucleotide-binding</keyword>
<evidence type="ECO:0000256" key="2">
    <source>
        <dbReference type="ARBA" id="ARBA00012552"/>
    </source>
</evidence>
<dbReference type="InterPro" id="IPR011545">
    <property type="entry name" value="DEAD/DEAH_box_helicase_dom"/>
</dbReference>
<dbReference type="InterPro" id="IPR001650">
    <property type="entry name" value="Helicase_C-like"/>
</dbReference>
<dbReference type="EC" id="3.6.4.13" evidence="2"/>
<dbReference type="CDD" id="cd18787">
    <property type="entry name" value="SF2_C_DEAD"/>
    <property type="match status" value="1"/>
</dbReference>
<feature type="compositionally biased region" description="Polar residues" evidence="9">
    <location>
        <begin position="778"/>
        <end position="788"/>
    </location>
</feature>
<dbReference type="Pfam" id="PF00270">
    <property type="entry name" value="DEAD"/>
    <property type="match status" value="1"/>
</dbReference>
<evidence type="ECO:0000259" key="12">
    <source>
        <dbReference type="PROSITE" id="PS51195"/>
    </source>
</evidence>
<feature type="region of interest" description="Disordered" evidence="9">
    <location>
        <begin position="155"/>
        <end position="202"/>
    </location>
</feature>
<evidence type="ECO:0000256" key="3">
    <source>
        <dbReference type="ARBA" id="ARBA00022741"/>
    </source>
</evidence>
<feature type="compositionally biased region" description="Basic and acidic residues" evidence="9">
    <location>
        <begin position="181"/>
        <end position="196"/>
    </location>
</feature>
<accession>A0A8J5QMF3</accession>
<name>A0A8J5QMF3_9ASCO</name>
<dbReference type="GO" id="GO:0005634">
    <property type="term" value="C:nucleus"/>
    <property type="evidence" value="ECO:0007669"/>
    <property type="project" value="UniProtKB-SubCell"/>
</dbReference>
<comment type="subcellular location">
    <subcellularLocation>
        <location evidence="1">Nucleus</location>
    </subcellularLocation>
</comment>
<evidence type="ECO:0000256" key="8">
    <source>
        <dbReference type="PROSITE-ProRule" id="PRU00552"/>
    </source>
</evidence>
<evidence type="ECO:0000259" key="11">
    <source>
        <dbReference type="PROSITE" id="PS51194"/>
    </source>
</evidence>
<evidence type="ECO:0000256" key="6">
    <source>
        <dbReference type="ARBA" id="ARBA00022840"/>
    </source>
</evidence>
<sequence length="918" mass="103104">MTGRRNLMTTHVSISGSHHSVKNGNNTNQTKNKDNDDQLSKEEKLRKRREQLALWREKKQQQQERQQEESKEEKVEEKAEVTEIPSKVPTVVKEEPDEKKRLRQQRIEEWKRTRAQKSNDIPKEIQGKSGGSSKADVKKTTILISKKKLVVNKPKGIKRKISLDEDEDDVDNSHKPLFKKPSLDHHGSQDVDRKDETSEDELDAYLASIDSSLPARPNSEASTVQSVIMEDAQDEIGNEEEMDDDEKQQELLSSKLSKFQQQKGKELKPIDYSQEAYEPVRKKFYQEPYELSILTAQEVDNMRQELGILKFKSPGSDSTFTPISKWSHLGLPANLSSVITDKLQFSHPSAIQAQALPVIMSGRDVIGVAKTGSGKTLAYVLPMLRHIQDKRPIREGEGPLALILCPTRELALQIVKEINHFASATKFRVCCCYGGSSIETQISELKKGVEIMVGTPGRVIDLLAANGGRVTNLKRTTYVVLDEADRMFDMGFEPQVAKIYTQIRPDCQTVLFSATFPRKMEQLARKLVKHEDAVEIVVGGISVVAPEIKQEIILFEPESEEEYKSQRMDKLYEILNSYMVSHPNSKILIFVQKQNDADELVSTLLGAQYPCVAIHGGKDQIDRKFAIKEFSDTSSGMDILIATSIAARGLDVKSLGLVINFDPPNHMEDYVHRVGRTGRAGSMGRAITFVSKDQEHEIANLVKALTLSKQEGVDSRLEEVADKFFGKVKQGKEKVYLGFGGKGLDKMKEVRESKIRLEKSMYQEEHEKESGEPLAGQEQRSNSATPSSVPSILPAFEIIEGNSPDTSGPDKCKYYSRVVINDLPQKARLNILNRENLSKIIDTTRTSITTKGQFYAPGSKLPQDINENIAHAKLYLLVEGLSELAVREANNLIRDRMIEGLEMASQQENLAPSGKYTV</sequence>
<feature type="compositionally biased region" description="Basic and acidic residues" evidence="9">
    <location>
        <begin position="759"/>
        <end position="771"/>
    </location>
</feature>
<dbReference type="RefSeq" id="XP_049265959.1">
    <property type="nucleotide sequence ID" value="XM_049410455.1"/>
</dbReference>
<feature type="compositionally biased region" description="Polar residues" evidence="9">
    <location>
        <begin position="7"/>
        <end position="18"/>
    </location>
</feature>
<dbReference type="PROSITE" id="PS51195">
    <property type="entry name" value="Q_MOTIF"/>
    <property type="match status" value="1"/>
</dbReference>
<dbReference type="Proteomes" id="UP000694255">
    <property type="component" value="Unassembled WGS sequence"/>
</dbReference>